<organism evidence="11 12">
    <name type="scientific">Cajanus cajan</name>
    <name type="common">Pigeon pea</name>
    <name type="synonym">Cajanus indicus</name>
    <dbReference type="NCBI Taxonomy" id="3821"/>
    <lineage>
        <taxon>Eukaryota</taxon>
        <taxon>Viridiplantae</taxon>
        <taxon>Streptophyta</taxon>
        <taxon>Embryophyta</taxon>
        <taxon>Tracheophyta</taxon>
        <taxon>Spermatophyta</taxon>
        <taxon>Magnoliopsida</taxon>
        <taxon>eudicotyledons</taxon>
        <taxon>Gunneridae</taxon>
        <taxon>Pentapetalae</taxon>
        <taxon>rosids</taxon>
        <taxon>fabids</taxon>
        <taxon>Fabales</taxon>
        <taxon>Fabaceae</taxon>
        <taxon>Papilionoideae</taxon>
        <taxon>50 kb inversion clade</taxon>
        <taxon>NPAAA clade</taxon>
        <taxon>indigoferoid/millettioid clade</taxon>
        <taxon>Phaseoleae</taxon>
        <taxon>Cajanus</taxon>
    </lineage>
</organism>
<sequence>MYGFLPCSSNILGHLFQILVYEYLLFHGESYLAAGGEQIFNILGPGVFGANVFDILGALPESLVLLVTGLSSDGENAQECVSTGVGLLAGSSILHLTVVWGTCVFVGNQKLSDPFTGCGITIDVETMKMAMIMVLSVVPLVIMQFSYTSRTVTLKIAFIVAVIFLISYFIYQVFKPQIETARLEYIKHGHLILGIFQHVEKKTLQYILTEDGSPNELAINGLYDEINPSGDKDLSCSKIRELLYHYKETETNATDKQIEQMLQNIDQNGDKTITREEFVQFIRTYIEQTNHALENNYLQTKSLEPLYRDIVKPWMDYTREERELKRHVILEVSKHVWVGKLCKEDGTPDESAIRGLFEKIDSNGDKKVSRSELEHVLKDTQFANEEAVTKMLQELDRNKDNEISKEEFLDGVKKLLNTNPSQALRSKSLPHRNDHTWEHVEKLVKGNQSKGVRAWLNAIGYVVLGITMLSLLAEPLIASVQKLSEEAGIPSFFISFILVPLATNFREATSAISEASHKKRRNTSQTIYEIYGAVFMNNILGFVVISILIYVRDITWQFSADVLVVAIVCSIMGLTASFRSTFPSWTFYPAYLLYLVSLVLVLVLKDVFNYV</sequence>
<evidence type="ECO:0000256" key="2">
    <source>
        <dbReference type="ARBA" id="ARBA00022448"/>
    </source>
</evidence>
<dbReference type="SUPFAM" id="SSF47473">
    <property type="entry name" value="EF-hand"/>
    <property type="match status" value="1"/>
</dbReference>
<gene>
    <name evidence="11" type="ORF">KK1_038172</name>
</gene>
<evidence type="ECO:0000313" key="11">
    <source>
        <dbReference type="EMBL" id="KYP40484.1"/>
    </source>
</evidence>
<feature type="transmembrane region" description="Helical" evidence="9">
    <location>
        <begin position="556"/>
        <end position="578"/>
    </location>
</feature>
<protein>
    <recommendedName>
        <fullName evidence="10">EF-hand domain-containing protein</fullName>
    </recommendedName>
</protein>
<dbReference type="InterPro" id="IPR018247">
    <property type="entry name" value="EF_Hand_1_Ca_BS"/>
</dbReference>
<feature type="domain" description="EF-hand" evidence="10">
    <location>
        <begin position="348"/>
        <end position="382"/>
    </location>
</feature>
<evidence type="ECO:0000256" key="1">
    <source>
        <dbReference type="ARBA" id="ARBA00004127"/>
    </source>
</evidence>
<feature type="domain" description="EF-hand" evidence="10">
    <location>
        <begin position="253"/>
        <end position="288"/>
    </location>
</feature>
<dbReference type="InterPro" id="IPR004713">
    <property type="entry name" value="CaH_exchang"/>
</dbReference>
<comment type="subcellular location">
    <subcellularLocation>
        <location evidence="1">Endomembrane system</location>
        <topology evidence="1">Multi-pass membrane protein</topology>
    </subcellularLocation>
</comment>
<keyword evidence="2" id="KW-0813">Transport</keyword>
<dbReference type="Gene3D" id="1.10.238.10">
    <property type="entry name" value="EF-hand"/>
    <property type="match status" value="2"/>
</dbReference>
<dbReference type="EMBL" id="KQ483832">
    <property type="protein sequence ID" value="KYP40484.1"/>
    <property type="molecule type" value="Genomic_DNA"/>
</dbReference>
<dbReference type="SMART" id="SM00054">
    <property type="entry name" value="EFh"/>
    <property type="match status" value="3"/>
</dbReference>
<dbReference type="Gramene" id="C.cajan_37951.t">
    <property type="protein sequence ID" value="C.cajan_37951.t"/>
    <property type="gene ID" value="C.cajan_37951"/>
</dbReference>
<dbReference type="PROSITE" id="PS50222">
    <property type="entry name" value="EF_HAND_2"/>
    <property type="match status" value="3"/>
</dbReference>
<proteinExistence type="predicted"/>
<evidence type="ECO:0000313" key="12">
    <source>
        <dbReference type="Proteomes" id="UP000075243"/>
    </source>
</evidence>
<feature type="transmembrane region" description="Helical" evidence="9">
    <location>
        <begin position="153"/>
        <end position="174"/>
    </location>
</feature>
<dbReference type="CDD" id="cd00051">
    <property type="entry name" value="EFh"/>
    <property type="match status" value="1"/>
</dbReference>
<dbReference type="OMA" id="TSYHAKV"/>
<keyword evidence="12" id="KW-1185">Reference proteome</keyword>
<evidence type="ECO:0000256" key="7">
    <source>
        <dbReference type="ARBA" id="ARBA00023065"/>
    </source>
</evidence>
<feature type="transmembrane region" description="Helical" evidence="9">
    <location>
        <begin position="487"/>
        <end position="505"/>
    </location>
</feature>
<accession>A0A151RCU3</accession>
<name>A0A151RCU3_CAJCA</name>
<dbReference type="PROSITE" id="PS00018">
    <property type="entry name" value="EF_HAND_1"/>
    <property type="match status" value="2"/>
</dbReference>
<keyword evidence="8 9" id="KW-0472">Membrane</keyword>
<dbReference type="GO" id="GO:0012505">
    <property type="term" value="C:endomembrane system"/>
    <property type="evidence" value="ECO:0007669"/>
    <property type="project" value="UniProtKB-SubCell"/>
</dbReference>
<feature type="domain" description="EF-hand" evidence="10">
    <location>
        <begin position="383"/>
        <end position="418"/>
    </location>
</feature>
<dbReference type="Pfam" id="PF01699">
    <property type="entry name" value="Na_Ca_ex"/>
    <property type="match status" value="2"/>
</dbReference>
<dbReference type="GO" id="GO:0015369">
    <property type="term" value="F:calcium:proton antiporter activity"/>
    <property type="evidence" value="ECO:0007669"/>
    <property type="project" value="TreeGrafter"/>
</dbReference>
<evidence type="ECO:0000259" key="10">
    <source>
        <dbReference type="PROSITE" id="PS50222"/>
    </source>
</evidence>
<keyword evidence="5" id="KW-0106">Calcium</keyword>
<dbReference type="PANTHER" id="PTHR31503">
    <property type="entry name" value="VACUOLAR CALCIUM ION TRANSPORTER"/>
    <property type="match status" value="1"/>
</dbReference>
<keyword evidence="7" id="KW-0406">Ion transport</keyword>
<feature type="transmembrane region" description="Helical" evidence="9">
    <location>
        <begin position="454"/>
        <end position="472"/>
    </location>
</feature>
<dbReference type="Proteomes" id="UP000075243">
    <property type="component" value="Unassembled WGS sequence"/>
</dbReference>
<evidence type="ECO:0000256" key="9">
    <source>
        <dbReference type="SAM" id="Phobius"/>
    </source>
</evidence>
<reference evidence="11" key="1">
    <citation type="journal article" date="2012" name="Nat. Biotechnol.">
        <title>Draft genome sequence of pigeonpea (Cajanus cajan), an orphan legume crop of resource-poor farmers.</title>
        <authorList>
            <person name="Varshney R.K."/>
            <person name="Chen W."/>
            <person name="Li Y."/>
            <person name="Bharti A.K."/>
            <person name="Saxena R.K."/>
            <person name="Schlueter J.A."/>
            <person name="Donoghue M.T."/>
            <person name="Azam S."/>
            <person name="Fan G."/>
            <person name="Whaley A.M."/>
            <person name="Farmer A.D."/>
            <person name="Sheridan J."/>
            <person name="Iwata A."/>
            <person name="Tuteja R."/>
            <person name="Penmetsa R.V."/>
            <person name="Wu W."/>
            <person name="Upadhyaya H.D."/>
            <person name="Yang S.P."/>
            <person name="Shah T."/>
            <person name="Saxena K.B."/>
            <person name="Michael T."/>
            <person name="McCombie W.R."/>
            <person name="Yang B."/>
            <person name="Zhang G."/>
            <person name="Yang H."/>
            <person name="Wang J."/>
            <person name="Spillane C."/>
            <person name="Cook D.R."/>
            <person name="May G.D."/>
            <person name="Xu X."/>
            <person name="Jackson S.A."/>
        </authorList>
    </citation>
    <scope>NUCLEOTIDE SEQUENCE [LARGE SCALE GENOMIC DNA]</scope>
</reference>
<dbReference type="AlphaFoldDB" id="A0A151RCU3"/>
<evidence type="ECO:0000256" key="8">
    <source>
        <dbReference type="ARBA" id="ARBA00023136"/>
    </source>
</evidence>
<dbReference type="GO" id="GO:0005509">
    <property type="term" value="F:calcium ion binding"/>
    <property type="evidence" value="ECO:0007669"/>
    <property type="project" value="InterPro"/>
</dbReference>
<feature type="transmembrane region" description="Helical" evidence="9">
    <location>
        <begin position="526"/>
        <end position="550"/>
    </location>
</feature>
<keyword evidence="4 9" id="KW-0812">Transmembrane</keyword>
<dbReference type="Pfam" id="PF13499">
    <property type="entry name" value="EF-hand_7"/>
    <property type="match status" value="2"/>
</dbReference>
<keyword evidence="6 9" id="KW-1133">Transmembrane helix</keyword>
<dbReference type="InterPro" id="IPR002048">
    <property type="entry name" value="EF_hand_dom"/>
</dbReference>
<keyword evidence="3" id="KW-0050">Antiport</keyword>
<dbReference type="PANTHER" id="PTHR31503:SF79">
    <property type="entry name" value="CALCIUM-BINDING EF-HAND PROTEIN"/>
    <property type="match status" value="1"/>
</dbReference>
<feature type="transmembrane region" description="Helical" evidence="9">
    <location>
        <begin position="585"/>
        <end position="604"/>
    </location>
</feature>
<dbReference type="GO" id="GO:0006874">
    <property type="term" value="P:intracellular calcium ion homeostasis"/>
    <property type="evidence" value="ECO:0007669"/>
    <property type="project" value="TreeGrafter"/>
</dbReference>
<feature type="transmembrane region" description="Helical" evidence="9">
    <location>
        <begin position="129"/>
        <end position="147"/>
    </location>
</feature>
<dbReference type="InterPro" id="IPR011992">
    <property type="entry name" value="EF-hand-dom_pair"/>
</dbReference>
<dbReference type="GO" id="GO:0016020">
    <property type="term" value="C:membrane"/>
    <property type="evidence" value="ECO:0007669"/>
    <property type="project" value="InterPro"/>
</dbReference>
<evidence type="ECO:0000256" key="6">
    <source>
        <dbReference type="ARBA" id="ARBA00022989"/>
    </source>
</evidence>
<evidence type="ECO:0000256" key="4">
    <source>
        <dbReference type="ARBA" id="ARBA00022692"/>
    </source>
</evidence>
<evidence type="ECO:0000256" key="5">
    <source>
        <dbReference type="ARBA" id="ARBA00022837"/>
    </source>
</evidence>
<dbReference type="InterPro" id="IPR004837">
    <property type="entry name" value="NaCa_Exmemb"/>
</dbReference>
<evidence type="ECO:0000256" key="3">
    <source>
        <dbReference type="ARBA" id="ARBA00022449"/>
    </source>
</evidence>